<keyword evidence="3" id="KW-1185">Reference proteome</keyword>
<dbReference type="PANTHER" id="PTHR35525">
    <property type="entry name" value="BLL6575 PROTEIN"/>
    <property type="match status" value="1"/>
</dbReference>
<evidence type="ECO:0000313" key="2">
    <source>
        <dbReference type="EMBL" id="GGI05623.1"/>
    </source>
</evidence>
<evidence type="ECO:0000313" key="3">
    <source>
        <dbReference type="Proteomes" id="UP000650511"/>
    </source>
</evidence>
<dbReference type="InterPro" id="IPR021005">
    <property type="entry name" value="Znf_CGNR"/>
</dbReference>
<dbReference type="PANTHER" id="PTHR35525:SF3">
    <property type="entry name" value="BLL6575 PROTEIN"/>
    <property type="match status" value="1"/>
</dbReference>
<proteinExistence type="predicted"/>
<protein>
    <recommendedName>
        <fullName evidence="1">Zinc finger CGNR domain-containing protein</fullName>
    </recommendedName>
</protein>
<reference evidence="2" key="1">
    <citation type="journal article" date="2014" name="Int. J. Syst. Evol. Microbiol.">
        <title>Complete genome sequence of Corynebacterium casei LMG S-19264T (=DSM 44701T), isolated from a smear-ripened cheese.</title>
        <authorList>
            <consortium name="US DOE Joint Genome Institute (JGI-PGF)"/>
            <person name="Walter F."/>
            <person name="Albersmeier A."/>
            <person name="Kalinowski J."/>
            <person name="Ruckert C."/>
        </authorList>
    </citation>
    <scope>NUCLEOTIDE SEQUENCE</scope>
    <source>
        <strain evidence="2">CGMCC 1.14988</strain>
    </source>
</reference>
<dbReference type="InterPro" id="IPR010852">
    <property type="entry name" value="ABATE"/>
</dbReference>
<accession>A0A8J3ERS7</accession>
<dbReference type="Pfam" id="PF11706">
    <property type="entry name" value="zf-CGNR"/>
    <property type="match status" value="1"/>
</dbReference>
<name>A0A8J3ERS7_9ACTN</name>
<dbReference type="EMBL" id="BMHA01000005">
    <property type="protein sequence ID" value="GGI05623.1"/>
    <property type="molecule type" value="Genomic_DNA"/>
</dbReference>
<sequence length="177" mass="18777">MRFDRYDNRAAQVAAALVTAAHDGLTPDGLAAVVDDFDLPVVVTETDVAPAAELAAELDPLFGADADATVAAVDARLAALDVRPRLTTHDGRDPHLHFEPDGADTVTRLRVNCLMGIAAVVADAGPGRLGRCGAAHCEVVYVDVSRNGRRRFCSTACANRTHVAEHRSRRRDAPDSA</sequence>
<dbReference type="SUPFAM" id="SSF160904">
    <property type="entry name" value="Jann2411-like"/>
    <property type="match status" value="1"/>
</dbReference>
<evidence type="ECO:0000259" key="1">
    <source>
        <dbReference type="Pfam" id="PF11706"/>
    </source>
</evidence>
<dbReference type="InterPro" id="IPR023286">
    <property type="entry name" value="ABATE_dom_sf"/>
</dbReference>
<reference evidence="2" key="2">
    <citation type="submission" date="2020-09" db="EMBL/GenBank/DDBJ databases">
        <authorList>
            <person name="Sun Q."/>
            <person name="Zhou Y."/>
        </authorList>
    </citation>
    <scope>NUCLEOTIDE SEQUENCE</scope>
    <source>
        <strain evidence="2">CGMCC 1.14988</strain>
    </source>
</reference>
<organism evidence="2 3">
    <name type="scientific">Egicoccus halophilus</name>
    <dbReference type="NCBI Taxonomy" id="1670830"/>
    <lineage>
        <taxon>Bacteria</taxon>
        <taxon>Bacillati</taxon>
        <taxon>Actinomycetota</taxon>
        <taxon>Nitriliruptoria</taxon>
        <taxon>Egicoccales</taxon>
        <taxon>Egicoccaceae</taxon>
        <taxon>Egicoccus</taxon>
    </lineage>
</organism>
<dbReference type="OrthoDB" id="3531194at2"/>
<feature type="domain" description="Zinc finger CGNR" evidence="1">
    <location>
        <begin position="128"/>
        <end position="170"/>
    </location>
</feature>
<dbReference type="AlphaFoldDB" id="A0A8J3ERS7"/>
<comment type="caution">
    <text evidence="2">The sequence shown here is derived from an EMBL/GenBank/DDBJ whole genome shotgun (WGS) entry which is preliminary data.</text>
</comment>
<dbReference type="RefSeq" id="WP_130648472.1">
    <property type="nucleotide sequence ID" value="NZ_BMHA01000005.1"/>
</dbReference>
<gene>
    <name evidence="2" type="ORF">GCM10011354_15010</name>
</gene>
<dbReference type="Gene3D" id="1.10.3300.10">
    <property type="entry name" value="Jann2411-like domain"/>
    <property type="match status" value="1"/>
</dbReference>
<dbReference type="Proteomes" id="UP000650511">
    <property type="component" value="Unassembled WGS sequence"/>
</dbReference>